<dbReference type="Pfam" id="PF02661">
    <property type="entry name" value="Fic"/>
    <property type="match status" value="1"/>
</dbReference>
<evidence type="ECO:0000313" key="3">
    <source>
        <dbReference type="Proteomes" id="UP000632828"/>
    </source>
</evidence>
<dbReference type="EMBL" id="JACWUN010000004">
    <property type="protein sequence ID" value="MBD1400007.1"/>
    <property type="molecule type" value="Genomic_DNA"/>
</dbReference>
<sequence length="129" mass="14070">MDPNFLTLPEVLEIHQNQTNLYGGDPGIRDMGLLKSAIGMSSATYGGEFLHTDIFEMAAAYLFHLVKNHPFVDGNKRVGAVSALVFLVLNGFELDAPEDDFADLVLGVAQGKIDKAQVAVFLKPYSKEI</sequence>
<protein>
    <submittedName>
        <fullName evidence="2">Type II toxin-antitoxin system death-on-curing family toxin</fullName>
    </submittedName>
</protein>
<gene>
    <name evidence="2" type="ORF">ICT70_04910</name>
</gene>
<comment type="caution">
    <text evidence="2">The sequence shown here is derived from an EMBL/GenBank/DDBJ whole genome shotgun (WGS) entry which is preliminary data.</text>
</comment>
<dbReference type="PANTHER" id="PTHR39426:SF1">
    <property type="entry name" value="HOMOLOGY TO DEATH-ON-CURING PROTEIN OF PHAGE P1"/>
    <property type="match status" value="1"/>
</dbReference>
<dbReference type="InterPro" id="IPR053737">
    <property type="entry name" value="Type_II_TA_Toxin"/>
</dbReference>
<feature type="domain" description="Fido" evidence="1">
    <location>
        <begin position="6"/>
        <end position="124"/>
    </location>
</feature>
<dbReference type="InterPro" id="IPR003812">
    <property type="entry name" value="Fido"/>
</dbReference>
<dbReference type="PIRSF" id="PIRSF018297">
    <property type="entry name" value="Doc"/>
    <property type="match status" value="1"/>
</dbReference>
<evidence type="ECO:0000259" key="1">
    <source>
        <dbReference type="PROSITE" id="PS51459"/>
    </source>
</evidence>
<name>A0A8J6UKU7_9BACT</name>
<dbReference type="PANTHER" id="PTHR39426">
    <property type="entry name" value="HOMOLOGY TO DEATH-ON-CURING PROTEIN OF PHAGE P1"/>
    <property type="match status" value="1"/>
</dbReference>
<dbReference type="InterPro" id="IPR036597">
    <property type="entry name" value="Fido-like_dom_sf"/>
</dbReference>
<dbReference type="GO" id="GO:0016301">
    <property type="term" value="F:kinase activity"/>
    <property type="evidence" value="ECO:0007669"/>
    <property type="project" value="InterPro"/>
</dbReference>
<organism evidence="2 3">
    <name type="scientific">Pelovirga terrestris</name>
    <dbReference type="NCBI Taxonomy" id="2771352"/>
    <lineage>
        <taxon>Bacteria</taxon>
        <taxon>Pseudomonadati</taxon>
        <taxon>Thermodesulfobacteriota</taxon>
        <taxon>Desulfuromonadia</taxon>
        <taxon>Geobacterales</taxon>
        <taxon>Geobacteraceae</taxon>
        <taxon>Pelovirga</taxon>
    </lineage>
</organism>
<dbReference type="RefSeq" id="WP_191154279.1">
    <property type="nucleotide sequence ID" value="NZ_JACWUN010000004.1"/>
</dbReference>
<dbReference type="InterPro" id="IPR006440">
    <property type="entry name" value="Doc"/>
</dbReference>
<dbReference type="NCBIfam" id="TIGR01550">
    <property type="entry name" value="DOC_P1"/>
    <property type="match status" value="1"/>
</dbReference>
<dbReference type="Proteomes" id="UP000632828">
    <property type="component" value="Unassembled WGS sequence"/>
</dbReference>
<dbReference type="AlphaFoldDB" id="A0A8J6UKU7"/>
<proteinExistence type="predicted"/>
<evidence type="ECO:0000313" key="2">
    <source>
        <dbReference type="EMBL" id="MBD1400007.1"/>
    </source>
</evidence>
<dbReference type="SUPFAM" id="SSF140931">
    <property type="entry name" value="Fic-like"/>
    <property type="match status" value="1"/>
</dbReference>
<dbReference type="PROSITE" id="PS51459">
    <property type="entry name" value="FIDO"/>
    <property type="match status" value="1"/>
</dbReference>
<accession>A0A8J6UKU7</accession>
<keyword evidence="3" id="KW-1185">Reference proteome</keyword>
<reference evidence="2" key="1">
    <citation type="submission" date="2020-09" db="EMBL/GenBank/DDBJ databases">
        <title>Pelobacter alkaliphilus sp. nov., a novel anaerobic arsenate-reducing bacterium from terrestrial mud volcano.</title>
        <authorList>
            <person name="Khomyakova M.A."/>
            <person name="Merkel A.Y."/>
            <person name="Slobodkin A.I."/>
        </authorList>
    </citation>
    <scope>NUCLEOTIDE SEQUENCE</scope>
    <source>
        <strain evidence="2">M08fum</strain>
    </source>
</reference>
<dbReference type="Gene3D" id="1.20.120.1870">
    <property type="entry name" value="Fic/DOC protein, Fido domain"/>
    <property type="match status" value="1"/>
</dbReference>